<dbReference type="PANTHER" id="PTHR33295:SF8">
    <property type="entry name" value="AAA+ ATPASE DOMAIN-CONTAINING PROTEIN"/>
    <property type="match status" value="1"/>
</dbReference>
<evidence type="ECO:0000259" key="1">
    <source>
        <dbReference type="Pfam" id="PF13173"/>
    </source>
</evidence>
<feature type="domain" description="DUF4143" evidence="2">
    <location>
        <begin position="224"/>
        <end position="378"/>
    </location>
</feature>
<evidence type="ECO:0000313" key="4">
    <source>
        <dbReference type="Proteomes" id="UP001214530"/>
    </source>
</evidence>
<dbReference type="InterPro" id="IPR025420">
    <property type="entry name" value="DUF4143"/>
</dbReference>
<organism evidence="3 4">
    <name type="scientific">Candidatus Pedobacter colombiensis</name>
    <dbReference type="NCBI Taxonomy" id="3121371"/>
    <lineage>
        <taxon>Bacteria</taxon>
        <taxon>Pseudomonadati</taxon>
        <taxon>Bacteroidota</taxon>
        <taxon>Sphingobacteriia</taxon>
        <taxon>Sphingobacteriales</taxon>
        <taxon>Sphingobacteriaceae</taxon>
        <taxon>Pedobacter</taxon>
    </lineage>
</organism>
<name>A0AAJ5W8T3_9SPHI</name>
<keyword evidence="3" id="KW-0547">Nucleotide-binding</keyword>
<evidence type="ECO:0000259" key="2">
    <source>
        <dbReference type="Pfam" id="PF13635"/>
    </source>
</evidence>
<keyword evidence="3" id="KW-0067">ATP-binding</keyword>
<dbReference type="Pfam" id="PF13173">
    <property type="entry name" value="AAA_14"/>
    <property type="match status" value="1"/>
</dbReference>
<sequence>MKETIKEILIQNQERNLSKGLRMRNTGISLDLEKIQAIIGPRRVGKTSAMQLAIDELKTTRGVSPRQIIYFNFEDERIQFEPHQLDLILQAWQELNPETKLEDAWFFFDEVQATPGWERFLNRINETWSKKIFFTGSNSSVLHTELKSVLRGRSIAIELLPLSFKEYCEFSNFKPSEYGTGKIQTLTMFHKYLVHGGYPETINLPSQQISLAYLQEYYNAMLLRDIVEYNKLSNYTYLRSLYRQAASTIGKTISNRRLYNQLKSQQYSVGVNSVYEAMDMAEQAYLFKRISRFDYSDSKREKSDKKIYWLDNGLLNANTAQYTGNNGLLLENMVFKELYLKFGSIYSNNIYYYAEASGECDFVIYPEGGTALPVQVSWTLNDPDTRSRELKGLLKAASYCKVKEAWIITLEEEEELTIDGVHVKIIPAWKWMLQALKFS</sequence>
<dbReference type="InterPro" id="IPR041682">
    <property type="entry name" value="AAA_14"/>
</dbReference>
<evidence type="ECO:0000313" key="3">
    <source>
        <dbReference type="EMBL" id="WEK19195.1"/>
    </source>
</evidence>
<dbReference type="PANTHER" id="PTHR33295">
    <property type="entry name" value="ATPASE"/>
    <property type="match status" value="1"/>
</dbReference>
<dbReference type="GO" id="GO:0005524">
    <property type="term" value="F:ATP binding"/>
    <property type="evidence" value="ECO:0007669"/>
    <property type="project" value="UniProtKB-KW"/>
</dbReference>
<dbReference type="InterPro" id="IPR027417">
    <property type="entry name" value="P-loop_NTPase"/>
</dbReference>
<protein>
    <submittedName>
        <fullName evidence="3">ATP-binding protein</fullName>
    </submittedName>
</protein>
<dbReference type="Proteomes" id="UP001214530">
    <property type="component" value="Chromosome"/>
</dbReference>
<dbReference type="AlphaFoldDB" id="A0AAJ5W8T3"/>
<feature type="domain" description="AAA" evidence="1">
    <location>
        <begin position="34"/>
        <end position="168"/>
    </location>
</feature>
<dbReference type="Pfam" id="PF13635">
    <property type="entry name" value="DUF4143"/>
    <property type="match status" value="1"/>
</dbReference>
<accession>A0AAJ5W8T3</accession>
<dbReference type="SUPFAM" id="SSF52540">
    <property type="entry name" value="P-loop containing nucleoside triphosphate hydrolases"/>
    <property type="match status" value="1"/>
</dbReference>
<proteinExistence type="predicted"/>
<reference evidence="3" key="1">
    <citation type="submission" date="2023-03" db="EMBL/GenBank/DDBJ databases">
        <title>Andean soil-derived lignocellulolytic bacterial consortium as a source of novel taxa and putative plastic-active enzymes.</title>
        <authorList>
            <person name="Diaz-Garcia L."/>
            <person name="Chuvochina M."/>
            <person name="Feuerriegel G."/>
            <person name="Bunk B."/>
            <person name="Sproer C."/>
            <person name="Streit W.R."/>
            <person name="Rodriguez L.M."/>
            <person name="Overmann J."/>
            <person name="Jimenez D.J."/>
        </authorList>
    </citation>
    <scope>NUCLEOTIDE SEQUENCE</scope>
    <source>
        <strain evidence="3">MAG 3858</strain>
    </source>
</reference>
<dbReference type="EMBL" id="CP119313">
    <property type="protein sequence ID" value="WEK19195.1"/>
    <property type="molecule type" value="Genomic_DNA"/>
</dbReference>
<gene>
    <name evidence="3" type="ORF">P0Y49_20670</name>
</gene>